<reference evidence="1" key="2">
    <citation type="submission" date="2020-09" db="EMBL/GenBank/DDBJ databases">
        <authorList>
            <person name="Sun Q."/>
            <person name="Ohkuma M."/>
        </authorList>
    </citation>
    <scope>NUCLEOTIDE SEQUENCE</scope>
    <source>
        <strain evidence="1">JCM 3302</strain>
    </source>
</reference>
<organism evidence="1 2">
    <name type="scientific">Streptomyces spiralis</name>
    <dbReference type="NCBI Taxonomy" id="66376"/>
    <lineage>
        <taxon>Bacteria</taxon>
        <taxon>Bacillati</taxon>
        <taxon>Actinomycetota</taxon>
        <taxon>Actinomycetes</taxon>
        <taxon>Kitasatosporales</taxon>
        <taxon>Streptomycetaceae</taxon>
        <taxon>Streptomyces</taxon>
    </lineage>
</organism>
<keyword evidence="2" id="KW-1185">Reference proteome</keyword>
<dbReference type="EMBL" id="BNBC01000040">
    <property type="protein sequence ID" value="GHF00572.1"/>
    <property type="molecule type" value="Genomic_DNA"/>
</dbReference>
<dbReference type="Proteomes" id="UP000641386">
    <property type="component" value="Unassembled WGS sequence"/>
</dbReference>
<evidence type="ECO:0000313" key="1">
    <source>
        <dbReference type="EMBL" id="GHF00572.1"/>
    </source>
</evidence>
<gene>
    <name evidence="1" type="ORF">GCM10014715_65930</name>
</gene>
<sequence length="102" mass="10482">MLWLGRGNGCTKFAVNADGTLSNPQDITIAASGGHQALSVAAGFSADGSTMYAAVNGQNRVVALDAATRVRLGPVGCRAMLKTCRSAWGGVPRGIRMTYLPG</sequence>
<accession>A0A919AE77</accession>
<name>A0A919AE77_9ACTN</name>
<comment type="caution">
    <text evidence="1">The sequence shown here is derived from an EMBL/GenBank/DDBJ whole genome shotgun (WGS) entry which is preliminary data.</text>
</comment>
<reference evidence="1" key="1">
    <citation type="journal article" date="2014" name="Int. J. Syst. Evol. Microbiol.">
        <title>Complete genome sequence of Corynebacterium casei LMG S-19264T (=DSM 44701T), isolated from a smear-ripened cheese.</title>
        <authorList>
            <consortium name="US DOE Joint Genome Institute (JGI-PGF)"/>
            <person name="Walter F."/>
            <person name="Albersmeier A."/>
            <person name="Kalinowski J."/>
            <person name="Ruckert C."/>
        </authorList>
    </citation>
    <scope>NUCLEOTIDE SEQUENCE</scope>
    <source>
        <strain evidence="1">JCM 3302</strain>
    </source>
</reference>
<protein>
    <submittedName>
        <fullName evidence="1">Uncharacterized protein</fullName>
    </submittedName>
</protein>
<proteinExistence type="predicted"/>
<evidence type="ECO:0000313" key="2">
    <source>
        <dbReference type="Proteomes" id="UP000641386"/>
    </source>
</evidence>
<dbReference type="RefSeq" id="WP_189906062.1">
    <property type="nucleotide sequence ID" value="NZ_BNBC01000040.1"/>
</dbReference>
<dbReference type="AlphaFoldDB" id="A0A919AE77"/>